<dbReference type="PROSITE" id="PS51120">
    <property type="entry name" value="LDLRB"/>
    <property type="match status" value="1"/>
</dbReference>
<sequence length="432" mass="50080">MILIATKIIVGIHILIYFGTSLVVCNNDIPFCRKRLKELREDEKYWSERCVNNKDQILVTPRCEAEKKYNHERLCMYTKICFYKGPSAEPYLLIKSKSEIHDIDLTTLNTTVVIRGLTGRKMEIDTVDNNLYIADNNSISRINLVDMCVEVILQNVSVDDMAVDWIQRRLYWAEYSKKRIFEANLDGKNKTVLINTTSYPSSIAMDATWRYLFWTEPIVKFVRGISLAPKYVVMANRTFSEPHAITVDCTKNRVYWLEKEVRSGVDYIVSSQYSGLDQKTIIRGILNDHLLGVLGDSLYFMNNDLLYVNEMNVSNGNISRNILVDNNSNYNDLVVVHRSIQPQERMGSLRKSVILAIERIELHNKLEEWLPRQGYWRICWRGSEHGWATSTFHRKCDGKIPTLTIVQVVKNNTNLVFGGYATRSWGRDHVNQ</sequence>
<evidence type="ECO:0000313" key="2">
    <source>
        <dbReference type="Proteomes" id="UP001152795"/>
    </source>
</evidence>
<dbReference type="SMART" id="SM00135">
    <property type="entry name" value="LY"/>
    <property type="match status" value="2"/>
</dbReference>
<keyword evidence="2" id="KW-1185">Reference proteome</keyword>
<dbReference type="PROSITE" id="PS51886">
    <property type="entry name" value="TLDC"/>
    <property type="match status" value="1"/>
</dbReference>
<dbReference type="OrthoDB" id="65481at2759"/>
<reference evidence="1" key="1">
    <citation type="submission" date="2020-04" db="EMBL/GenBank/DDBJ databases">
        <authorList>
            <person name="Alioto T."/>
            <person name="Alioto T."/>
            <person name="Gomez Garrido J."/>
        </authorList>
    </citation>
    <scope>NUCLEOTIDE SEQUENCE</scope>
    <source>
        <strain evidence="1">A484AB</strain>
    </source>
</reference>
<proteinExistence type="predicted"/>
<dbReference type="AlphaFoldDB" id="A0A7D9ISC3"/>
<dbReference type="InterPro" id="IPR050778">
    <property type="entry name" value="Cueball_EGF_LRP_Nidogen"/>
</dbReference>
<dbReference type="InterPro" id="IPR011042">
    <property type="entry name" value="6-blade_b-propeller_TolB-like"/>
</dbReference>
<protein>
    <submittedName>
        <fullName evidence="1">Uncharacterized protein</fullName>
    </submittedName>
</protein>
<comment type="caution">
    <text evidence="1">The sequence shown here is derived from an EMBL/GenBank/DDBJ whole genome shotgun (WGS) entry which is preliminary data.</text>
</comment>
<dbReference type="EMBL" id="CACRXK020007435">
    <property type="protein sequence ID" value="CAB4012232.1"/>
    <property type="molecule type" value="Genomic_DNA"/>
</dbReference>
<dbReference type="Gene3D" id="2.120.10.30">
    <property type="entry name" value="TolB, C-terminal domain"/>
    <property type="match status" value="1"/>
</dbReference>
<dbReference type="Proteomes" id="UP001152795">
    <property type="component" value="Unassembled WGS sequence"/>
</dbReference>
<name>A0A7D9ISC3_PARCT</name>
<dbReference type="PANTHER" id="PTHR46513:SF13">
    <property type="entry name" value="EGF-LIKE DOMAIN-CONTAINING PROTEIN"/>
    <property type="match status" value="1"/>
</dbReference>
<dbReference type="PANTHER" id="PTHR46513">
    <property type="entry name" value="VITELLOGENIN RECEPTOR-LIKE PROTEIN-RELATED-RELATED"/>
    <property type="match status" value="1"/>
</dbReference>
<accession>A0A7D9ISC3</accession>
<gene>
    <name evidence="1" type="ORF">PACLA_8A067721</name>
</gene>
<dbReference type="SUPFAM" id="SSF63825">
    <property type="entry name" value="YWTD domain"/>
    <property type="match status" value="1"/>
</dbReference>
<dbReference type="Pfam" id="PF07534">
    <property type="entry name" value="TLD"/>
    <property type="match status" value="1"/>
</dbReference>
<evidence type="ECO:0000313" key="1">
    <source>
        <dbReference type="EMBL" id="CAB4012232.1"/>
    </source>
</evidence>
<feature type="non-terminal residue" evidence="1">
    <location>
        <position position="432"/>
    </location>
</feature>
<dbReference type="InterPro" id="IPR006571">
    <property type="entry name" value="TLDc_dom"/>
</dbReference>
<organism evidence="1 2">
    <name type="scientific">Paramuricea clavata</name>
    <name type="common">Red gorgonian</name>
    <name type="synonym">Violescent sea-whip</name>
    <dbReference type="NCBI Taxonomy" id="317549"/>
    <lineage>
        <taxon>Eukaryota</taxon>
        <taxon>Metazoa</taxon>
        <taxon>Cnidaria</taxon>
        <taxon>Anthozoa</taxon>
        <taxon>Octocorallia</taxon>
        <taxon>Malacalcyonacea</taxon>
        <taxon>Plexauridae</taxon>
        <taxon>Paramuricea</taxon>
    </lineage>
</organism>
<dbReference type="InterPro" id="IPR000033">
    <property type="entry name" value="LDLR_classB_rpt"/>
</dbReference>